<dbReference type="SMART" id="SM00310">
    <property type="entry name" value="PTBI"/>
    <property type="match status" value="1"/>
</dbReference>
<dbReference type="PANTHER" id="PTHR21258">
    <property type="entry name" value="DOCKING PROTEIN RELATED"/>
    <property type="match status" value="1"/>
</dbReference>
<dbReference type="GeneID" id="111842043"/>
<organism evidence="3 4">
    <name type="scientific">Paramormyrops kingsleyae</name>
    <dbReference type="NCBI Taxonomy" id="1676925"/>
    <lineage>
        <taxon>Eukaryota</taxon>
        <taxon>Metazoa</taxon>
        <taxon>Chordata</taxon>
        <taxon>Craniata</taxon>
        <taxon>Vertebrata</taxon>
        <taxon>Euteleostomi</taxon>
        <taxon>Actinopterygii</taxon>
        <taxon>Neopterygii</taxon>
        <taxon>Teleostei</taxon>
        <taxon>Osteoglossocephala</taxon>
        <taxon>Osteoglossomorpha</taxon>
        <taxon>Osteoglossiformes</taxon>
        <taxon>Mormyridae</taxon>
        <taxon>Paramormyrops</taxon>
    </lineage>
</organism>
<dbReference type="Proteomes" id="UP000261540">
    <property type="component" value="Unplaced"/>
</dbReference>
<reference evidence="3" key="2">
    <citation type="submission" date="2025-09" db="UniProtKB">
        <authorList>
            <consortium name="Ensembl"/>
        </authorList>
    </citation>
    <scope>IDENTIFICATION</scope>
</reference>
<dbReference type="Ensembl" id="ENSPKIT00000022970.1">
    <property type="protein sequence ID" value="ENSPKIP00000041926.1"/>
    <property type="gene ID" value="ENSPKIG00000018292.1"/>
</dbReference>
<dbReference type="PANTHER" id="PTHR21258:SF58">
    <property type="entry name" value="DOCKING PROTEIN 3-LIKE"/>
    <property type="match status" value="1"/>
</dbReference>
<dbReference type="GO" id="GO:0007265">
    <property type="term" value="P:Ras protein signal transduction"/>
    <property type="evidence" value="ECO:0007669"/>
    <property type="project" value="TreeGrafter"/>
</dbReference>
<evidence type="ECO:0000259" key="2">
    <source>
        <dbReference type="PROSITE" id="PS51064"/>
    </source>
</evidence>
<reference evidence="3" key="1">
    <citation type="submission" date="2025-08" db="UniProtKB">
        <authorList>
            <consortium name="Ensembl"/>
        </authorList>
    </citation>
    <scope>IDENTIFICATION</scope>
</reference>
<dbReference type="Pfam" id="PF02174">
    <property type="entry name" value="IRS"/>
    <property type="match status" value="1"/>
</dbReference>
<dbReference type="SMART" id="SM01244">
    <property type="entry name" value="IRS"/>
    <property type="match status" value="1"/>
</dbReference>
<dbReference type="AlphaFoldDB" id="A0A3B3THY2"/>
<sequence>MDEFIQKQGPLYIQRKRLRRRWEMVWAIIRQESGSSPAQMELFGYKAQSTSCLEDSGKTLGKLDSVIVLRDDVHVAAVRSEVPDCPTGCTPFVLDTAEDSFMFAAYFPELEGWIQKLHQKSFPLSYLECGRQPEFSGENSGMRDNPIYDTYNNVDTDFAAKVKRTEAAVRCGLQGPCILTVGLRDILLKNPLTQEVQFAWPYRFIRYFGYYKSIFYFEAGRRCDSGEGKFKFQTKKNQRISKAVNTAINKQVQEKCVKSESPMRDFSGPTQTFTATQQPPAGTRGSSTDRDRPYVQQAELLAEMALPIELGGLVLDSKLPLQLDGATKLLPGDPDMVCTAVPAEEQHSGANAWGLASGEEEEERRTNEDSATACGQHPLMSQDAGCQTQGLQVARESLDSLYASVTKKKVRGRKETCMLTKAESACSLGTTDFTENHVAVEGLACKVLLLEENLMEPSTSRGSHSSDSN</sequence>
<dbReference type="GO" id="GO:0043410">
    <property type="term" value="P:positive regulation of MAPK cascade"/>
    <property type="evidence" value="ECO:0007669"/>
    <property type="project" value="TreeGrafter"/>
</dbReference>
<protein>
    <submittedName>
        <fullName evidence="3">Docking protein 1-like</fullName>
    </submittedName>
</protein>
<dbReference type="InterPro" id="IPR011993">
    <property type="entry name" value="PH-like_dom_sf"/>
</dbReference>
<dbReference type="SUPFAM" id="SSF50729">
    <property type="entry name" value="PH domain-like"/>
    <property type="match status" value="1"/>
</dbReference>
<evidence type="ECO:0000313" key="4">
    <source>
        <dbReference type="Proteomes" id="UP000261540"/>
    </source>
</evidence>
<accession>A0A3B3THY2</accession>
<feature type="domain" description="IRS-type PTB" evidence="2">
    <location>
        <begin position="154"/>
        <end position="258"/>
    </location>
</feature>
<feature type="region of interest" description="Disordered" evidence="1">
    <location>
        <begin position="259"/>
        <end position="291"/>
    </location>
</feature>
<feature type="compositionally biased region" description="Low complexity" evidence="1">
    <location>
        <begin position="268"/>
        <end position="283"/>
    </location>
</feature>
<dbReference type="Gene3D" id="2.30.29.30">
    <property type="entry name" value="Pleckstrin-homology domain (PH domain)/Phosphotyrosine-binding domain (PTB)"/>
    <property type="match status" value="2"/>
</dbReference>
<dbReference type="GO" id="GO:0005737">
    <property type="term" value="C:cytoplasm"/>
    <property type="evidence" value="ECO:0007669"/>
    <property type="project" value="TreeGrafter"/>
</dbReference>
<dbReference type="PROSITE" id="PS51064">
    <property type="entry name" value="IRS_PTB"/>
    <property type="match status" value="1"/>
</dbReference>
<dbReference type="STRING" id="1676925.ENSPKIP00000041926"/>
<evidence type="ECO:0000256" key="1">
    <source>
        <dbReference type="SAM" id="MobiDB-lite"/>
    </source>
</evidence>
<dbReference type="GeneTree" id="ENSGT00940000159868"/>
<keyword evidence="4" id="KW-1185">Reference proteome</keyword>
<evidence type="ECO:0000313" key="3">
    <source>
        <dbReference type="Ensembl" id="ENSPKIP00000041926.1"/>
    </source>
</evidence>
<dbReference type="GO" id="GO:0007169">
    <property type="term" value="P:cell surface receptor protein tyrosine kinase signaling pathway"/>
    <property type="evidence" value="ECO:0007669"/>
    <property type="project" value="TreeGrafter"/>
</dbReference>
<proteinExistence type="predicted"/>
<dbReference type="InterPro" id="IPR002404">
    <property type="entry name" value="IRS_PTB"/>
</dbReference>
<dbReference type="CTD" id="101882881"/>
<dbReference type="RefSeq" id="XP_023664046.1">
    <property type="nucleotide sequence ID" value="XM_023808278.2"/>
</dbReference>
<dbReference type="InterPro" id="IPR050996">
    <property type="entry name" value="Docking_Protein_DOK"/>
</dbReference>
<name>A0A3B3THY2_9TELE</name>